<evidence type="ECO:0000313" key="3">
    <source>
        <dbReference type="EMBL" id="MBP1326511.1"/>
    </source>
</evidence>
<keyword evidence="2" id="KW-0560">Oxidoreductase</keyword>
<keyword evidence="2" id="KW-0408">Iron</keyword>
<dbReference type="EMBL" id="JAFIDA010000001">
    <property type="protein sequence ID" value="MBP1326511.1"/>
    <property type="molecule type" value="Genomic_DNA"/>
</dbReference>
<dbReference type="RefSeq" id="WP_209705398.1">
    <property type="nucleotide sequence ID" value="NZ_JAFIDA010000001.1"/>
</dbReference>
<dbReference type="PRINTS" id="PR00359">
    <property type="entry name" value="BP450"/>
</dbReference>
<keyword evidence="2" id="KW-0349">Heme</keyword>
<dbReference type="PROSITE" id="PS00086">
    <property type="entry name" value="CYTOCHROME_P450"/>
    <property type="match status" value="1"/>
</dbReference>
<dbReference type="Gene3D" id="1.10.630.10">
    <property type="entry name" value="Cytochrome P450"/>
    <property type="match status" value="1"/>
</dbReference>
<organism evidence="3 4">
    <name type="scientific">Leucobacter exalbidus</name>
    <dbReference type="NCBI Taxonomy" id="662960"/>
    <lineage>
        <taxon>Bacteria</taxon>
        <taxon>Bacillati</taxon>
        <taxon>Actinomycetota</taxon>
        <taxon>Actinomycetes</taxon>
        <taxon>Micrococcales</taxon>
        <taxon>Microbacteriaceae</taxon>
        <taxon>Leucobacter</taxon>
    </lineage>
</organism>
<dbReference type="SUPFAM" id="SSF48264">
    <property type="entry name" value="Cytochrome P450"/>
    <property type="match status" value="1"/>
</dbReference>
<dbReference type="AlphaFoldDB" id="A0A940PWP0"/>
<accession>A0A940PWP0</accession>
<evidence type="ECO:0000256" key="1">
    <source>
        <dbReference type="ARBA" id="ARBA00010617"/>
    </source>
</evidence>
<dbReference type="Pfam" id="PF00067">
    <property type="entry name" value="p450"/>
    <property type="match status" value="1"/>
</dbReference>
<keyword evidence="4" id="KW-1185">Reference proteome</keyword>
<reference evidence="3" key="1">
    <citation type="submission" date="2021-02" db="EMBL/GenBank/DDBJ databases">
        <title>Sequencing the genomes of 1000 actinobacteria strains.</title>
        <authorList>
            <person name="Klenk H.-P."/>
        </authorList>
    </citation>
    <scope>NUCLEOTIDE SEQUENCE</scope>
    <source>
        <strain evidence="3">DSM 22850</strain>
    </source>
</reference>
<protein>
    <submittedName>
        <fullName evidence="3">Cytochrome P450</fullName>
    </submittedName>
</protein>
<proteinExistence type="inferred from homology"/>
<name>A0A940PWP0_9MICO</name>
<dbReference type="PANTHER" id="PTHR46696">
    <property type="entry name" value="P450, PUTATIVE (EUROFUNG)-RELATED"/>
    <property type="match status" value="1"/>
</dbReference>
<dbReference type="GO" id="GO:0005506">
    <property type="term" value="F:iron ion binding"/>
    <property type="evidence" value="ECO:0007669"/>
    <property type="project" value="InterPro"/>
</dbReference>
<evidence type="ECO:0000256" key="2">
    <source>
        <dbReference type="RuleBase" id="RU000461"/>
    </source>
</evidence>
<keyword evidence="2" id="KW-0479">Metal-binding</keyword>
<sequence>MTNTPTTLEVPVAEWFDPQSAMRDPYPQFERLRALGPVVNAPVVNRVFLTTHAAVAEAEHRPEIFSSYSETNLTMVRSLGGRPMLRKDDPSHAAERSAINPTLRPRAVTQVWSPRFEANVERWIGHLLEVGPADADLNRDFAAPLASQNLIDLLGFPADVAVEDMRRWSTSYIAGIGNLLDDPEIWRRADQSQAEVNAVLDELLPRLRTEPNESITSHLLQVGLSEEIVRANVQLTISGGMNEPQHMITNLVWALSMHPDQRATVLAGEVNWGDVFEETARWQSPIGMVPREVAIDTEIQGTFLPAGTNVGLLLASANRDTSIFSDADRFDVHRTARGHLAFGSGVHMCAGRWAAKDAIAEHALPRLYERIPGIDLAPDRSPSWDGWVFRGITELPITW</sequence>
<dbReference type="InterPro" id="IPR017972">
    <property type="entry name" value="Cyt_P450_CS"/>
</dbReference>
<dbReference type="PANTHER" id="PTHR46696:SF1">
    <property type="entry name" value="CYTOCHROME P450 YJIB-RELATED"/>
    <property type="match status" value="1"/>
</dbReference>
<dbReference type="InterPro" id="IPR036396">
    <property type="entry name" value="Cyt_P450_sf"/>
</dbReference>
<keyword evidence="2" id="KW-0503">Monooxygenase</keyword>
<dbReference type="InterPro" id="IPR001128">
    <property type="entry name" value="Cyt_P450"/>
</dbReference>
<dbReference type="InterPro" id="IPR002397">
    <property type="entry name" value="Cyt_P450_B"/>
</dbReference>
<comment type="caution">
    <text evidence="3">The sequence shown here is derived from an EMBL/GenBank/DDBJ whole genome shotgun (WGS) entry which is preliminary data.</text>
</comment>
<dbReference type="Proteomes" id="UP000675163">
    <property type="component" value="Unassembled WGS sequence"/>
</dbReference>
<dbReference type="GO" id="GO:0016705">
    <property type="term" value="F:oxidoreductase activity, acting on paired donors, with incorporation or reduction of molecular oxygen"/>
    <property type="evidence" value="ECO:0007669"/>
    <property type="project" value="InterPro"/>
</dbReference>
<evidence type="ECO:0000313" key="4">
    <source>
        <dbReference type="Proteomes" id="UP000675163"/>
    </source>
</evidence>
<dbReference type="GO" id="GO:0020037">
    <property type="term" value="F:heme binding"/>
    <property type="evidence" value="ECO:0007669"/>
    <property type="project" value="InterPro"/>
</dbReference>
<gene>
    <name evidence="3" type="ORF">JOF28_001743</name>
</gene>
<comment type="similarity">
    <text evidence="1 2">Belongs to the cytochrome P450 family.</text>
</comment>
<dbReference type="GO" id="GO:0004497">
    <property type="term" value="F:monooxygenase activity"/>
    <property type="evidence" value="ECO:0007669"/>
    <property type="project" value="UniProtKB-KW"/>
</dbReference>